<accession>A0ABX5BX14</accession>
<gene>
    <name evidence="1" type="ORF">VRHSUH09_06340</name>
</gene>
<proteinExistence type="predicted"/>
<dbReference type="EMBL" id="PPCX01000010">
    <property type="protein sequence ID" value="PQL12043.1"/>
    <property type="molecule type" value="Genomic_DNA"/>
</dbReference>
<dbReference type="Proteomes" id="UP000238774">
    <property type="component" value="Unassembled WGS sequence"/>
</dbReference>
<protein>
    <submittedName>
        <fullName evidence="1">Uncharacterized protein</fullName>
    </submittedName>
</protein>
<keyword evidence="2" id="KW-1185">Reference proteome</keyword>
<evidence type="ECO:0000313" key="1">
    <source>
        <dbReference type="EMBL" id="PQL12043.1"/>
    </source>
</evidence>
<comment type="caution">
    <text evidence="1">The sequence shown here is derived from an EMBL/GenBank/DDBJ whole genome shotgun (WGS) entry which is preliminary data.</text>
</comment>
<sequence>MNFFHPNIYSLSRGRGLGRGQNDSYEPLAQVRTRTNEDSENRQETHYFHRDQIGIPREMTDKDGSTLKAWQFLQYPLLALN</sequence>
<evidence type="ECO:0000313" key="2">
    <source>
        <dbReference type="Proteomes" id="UP000238774"/>
    </source>
</evidence>
<reference evidence="1 2" key="1">
    <citation type="submission" date="2018-01" db="EMBL/GenBank/DDBJ databases">
        <title>Draft genome sequences of clinical isolates and type strains of oral Veillonella including Veillonella infantum sp., nov.</title>
        <authorList>
            <person name="Mashima I."/>
            <person name="Liao Y.-C."/>
            <person name="Sabharwal A."/>
            <person name="Haase E.M."/>
            <person name="Nakazawa F."/>
            <person name="Scannapieco F.A."/>
        </authorList>
    </citation>
    <scope>NUCLEOTIDE SEQUENCE [LARGE SCALE GENOMIC DNA]</scope>
    <source>
        <strain evidence="1 2">JCM 15642</strain>
    </source>
</reference>
<organism evidence="1 2">
    <name type="scientific">Veillonella rogosae JCM 15642</name>
    <dbReference type="NCBI Taxonomy" id="1298595"/>
    <lineage>
        <taxon>Bacteria</taxon>
        <taxon>Bacillati</taxon>
        <taxon>Bacillota</taxon>
        <taxon>Negativicutes</taxon>
        <taxon>Veillonellales</taxon>
        <taxon>Veillonellaceae</taxon>
        <taxon>Veillonella</taxon>
    </lineage>
</organism>
<name>A0ABX5BX14_9FIRM</name>